<dbReference type="Pfam" id="PF06119">
    <property type="entry name" value="NIDO"/>
    <property type="match status" value="1"/>
</dbReference>
<dbReference type="SMART" id="SM00539">
    <property type="entry name" value="NIDO"/>
    <property type="match status" value="1"/>
</dbReference>
<dbReference type="Bgee" id="ENSAMXG00000030257">
    <property type="expression patterns" value="Expressed in pharyngeal gill and 1 other cell type or tissue"/>
</dbReference>
<keyword evidence="3" id="KW-1185">Reference proteome</keyword>
<proteinExistence type="predicted"/>
<evidence type="ECO:0000259" key="1">
    <source>
        <dbReference type="PROSITE" id="PS51220"/>
    </source>
</evidence>
<name>A0A3B1IZ57_ASTMX</name>
<sequence length="364" mass="40675">MIEATTTTTDVGSDTITEIPQTTTTELLTTTTEMPTTTAPLNTSTGPFYPFGVGDIENGRIDDGGSPAISLLQPFTFFGTTYDQVYVNNNGHLTFDQAWYSYSPYQFPANGGRDIIAPYWTDIDNRGNGVISYQQYSSGDVLTQATQDINQYFPQIHFSATWVFVATWDRVAYYSYSGTETSFQVVLISDGQLSFVLMNYGHIATTGRGVQAGYDTSDSSYYFSIPGSFQYNYNNDFTYTSNVNVTGRWAFRVDHGSRTCQFNGNVTSSQRKQYLLLRIGISTIVTLLNVSHVTFSQATLYLRNQFLDRFLMLGEMHLHSQGSPVQLTALHILSSLPACRLGVHLPKCSTPNLHHLWRPSLLHL</sequence>
<reference evidence="2" key="3">
    <citation type="submission" date="2025-08" db="UniProtKB">
        <authorList>
            <consortium name="Ensembl"/>
        </authorList>
    </citation>
    <scope>IDENTIFICATION</scope>
</reference>
<dbReference type="Ensembl" id="ENSAMXT00000036838.1">
    <property type="protein sequence ID" value="ENSAMXP00000034956.1"/>
    <property type="gene ID" value="ENSAMXG00000030257.1"/>
</dbReference>
<reference evidence="2" key="4">
    <citation type="submission" date="2025-09" db="UniProtKB">
        <authorList>
            <consortium name="Ensembl"/>
        </authorList>
    </citation>
    <scope>IDENTIFICATION</scope>
</reference>
<dbReference type="InterPro" id="IPR052749">
    <property type="entry name" value="Alpha-tectorin"/>
</dbReference>
<dbReference type="InterPro" id="IPR003886">
    <property type="entry name" value="NIDO_dom"/>
</dbReference>
<protein>
    <recommendedName>
        <fullName evidence="1">NIDO domain-containing protein</fullName>
    </recommendedName>
</protein>
<reference evidence="3" key="1">
    <citation type="submission" date="2013-03" db="EMBL/GenBank/DDBJ databases">
        <authorList>
            <person name="Jeffery W."/>
            <person name="Warren W."/>
            <person name="Wilson R.K."/>
        </authorList>
    </citation>
    <scope>NUCLEOTIDE SEQUENCE</scope>
    <source>
        <strain evidence="3">female</strain>
    </source>
</reference>
<evidence type="ECO:0000313" key="2">
    <source>
        <dbReference type="Ensembl" id="ENSAMXP00000034956.1"/>
    </source>
</evidence>
<dbReference type="AlphaFoldDB" id="A0A3B1IZ57"/>
<dbReference type="PANTHER" id="PTHR46160">
    <property type="entry name" value="ALPHA-TECTORIN-RELATED"/>
    <property type="match status" value="1"/>
</dbReference>
<accession>A0A3B1IZ57</accession>
<dbReference type="STRING" id="7994.ENSAMXP00000034956"/>
<reference evidence="3" key="2">
    <citation type="journal article" date="2014" name="Nat. Commun.">
        <title>The cavefish genome reveals candidate genes for eye loss.</title>
        <authorList>
            <person name="McGaugh S.E."/>
            <person name="Gross J.B."/>
            <person name="Aken B."/>
            <person name="Blin M."/>
            <person name="Borowsky R."/>
            <person name="Chalopin D."/>
            <person name="Hinaux H."/>
            <person name="Jeffery W.R."/>
            <person name="Keene A."/>
            <person name="Ma L."/>
            <person name="Minx P."/>
            <person name="Murphy D."/>
            <person name="O'Quin K.E."/>
            <person name="Retaux S."/>
            <person name="Rohner N."/>
            <person name="Searle S.M."/>
            <person name="Stahl B.A."/>
            <person name="Tabin C."/>
            <person name="Volff J.N."/>
            <person name="Yoshizawa M."/>
            <person name="Warren W.C."/>
        </authorList>
    </citation>
    <scope>NUCLEOTIDE SEQUENCE [LARGE SCALE GENOMIC DNA]</scope>
    <source>
        <strain evidence="3">female</strain>
    </source>
</reference>
<dbReference type="PANTHER" id="PTHR46160:SF9">
    <property type="entry name" value="PROTEIN PRY2-RELATED"/>
    <property type="match status" value="1"/>
</dbReference>
<dbReference type="GO" id="GO:0007160">
    <property type="term" value="P:cell-matrix adhesion"/>
    <property type="evidence" value="ECO:0007669"/>
    <property type="project" value="InterPro"/>
</dbReference>
<dbReference type="PROSITE" id="PS51220">
    <property type="entry name" value="NIDO"/>
    <property type="match status" value="1"/>
</dbReference>
<organism evidence="2 3">
    <name type="scientific">Astyanax mexicanus</name>
    <name type="common">Blind cave fish</name>
    <name type="synonym">Astyanax fasciatus mexicanus</name>
    <dbReference type="NCBI Taxonomy" id="7994"/>
    <lineage>
        <taxon>Eukaryota</taxon>
        <taxon>Metazoa</taxon>
        <taxon>Chordata</taxon>
        <taxon>Craniata</taxon>
        <taxon>Vertebrata</taxon>
        <taxon>Euteleostomi</taxon>
        <taxon>Actinopterygii</taxon>
        <taxon>Neopterygii</taxon>
        <taxon>Teleostei</taxon>
        <taxon>Ostariophysi</taxon>
        <taxon>Characiformes</taxon>
        <taxon>Characoidei</taxon>
        <taxon>Acestrorhamphidae</taxon>
        <taxon>Acestrorhamphinae</taxon>
        <taxon>Astyanax</taxon>
    </lineage>
</organism>
<evidence type="ECO:0000313" key="3">
    <source>
        <dbReference type="Proteomes" id="UP000018467"/>
    </source>
</evidence>
<dbReference type="Proteomes" id="UP000018467">
    <property type="component" value="Unassembled WGS sequence"/>
</dbReference>
<dbReference type="InParanoid" id="A0A3B1IZ57"/>
<dbReference type="GeneTree" id="ENSGT00950000183155"/>
<feature type="domain" description="NIDO" evidence="1">
    <location>
        <begin position="118"/>
        <end position="256"/>
    </location>
</feature>